<protein>
    <submittedName>
        <fullName evidence="3">Stretch-activated cation channel Mid1</fullName>
    </submittedName>
</protein>
<keyword evidence="2" id="KW-0472">Membrane</keyword>
<dbReference type="GO" id="GO:0098703">
    <property type="term" value="P:calcium ion import across plasma membrane"/>
    <property type="evidence" value="ECO:0007669"/>
    <property type="project" value="InterPro"/>
</dbReference>
<feature type="transmembrane region" description="Helical" evidence="2">
    <location>
        <begin position="619"/>
        <end position="636"/>
    </location>
</feature>
<proteinExistence type="predicted"/>
<feature type="region of interest" description="Disordered" evidence="1">
    <location>
        <begin position="328"/>
        <end position="347"/>
    </location>
</feature>
<evidence type="ECO:0000256" key="2">
    <source>
        <dbReference type="SAM" id="Phobius"/>
    </source>
</evidence>
<dbReference type="EMBL" id="FWEW01003236">
    <property type="protein sequence ID" value="SLM38983.1"/>
    <property type="molecule type" value="Genomic_DNA"/>
</dbReference>
<dbReference type="Proteomes" id="UP000192927">
    <property type="component" value="Unassembled WGS sequence"/>
</dbReference>
<keyword evidence="2" id="KW-1133">Transmembrane helix</keyword>
<reference evidence="4" key="1">
    <citation type="submission" date="2017-03" db="EMBL/GenBank/DDBJ databases">
        <authorList>
            <person name="Sharma R."/>
            <person name="Thines M."/>
        </authorList>
    </citation>
    <scope>NUCLEOTIDE SEQUENCE [LARGE SCALE GENOMIC DNA]</scope>
</reference>
<sequence length="637" mass="69272">MQFPKLTPLQSRIVVSLAASLIVIVFYLSLSSPHFAYAVETDSIAPKDPNRPPLLGLQDRLGFTERYSWDDDEVEQNYEPEFAELERGISELAPKSQNLNNNTPGKRSIQVGDGPHYWVFQNETLWGTQAPGIKRLRSPLVDITDWGTFQNSTEQQNSPEGTRGVYVSLSVCDQPSSTSGTPNDAPPQLELYISFSNPEPGPGNSNYSVPVDAGFGSSTLNASAAIYFAVLAPPSSNFNGKYSYELAVSIDAPYASYVDTTFLNVLDSDTNATLLETNVTANVTGPLNNTEYQQWMDGTPPFSLFALKNDSAIWGIHKSFCGLKNHAQIKGDPTDQQPSSVNMSMTDRAGGRPKEQFYIQNLNGSSAYLAIPAIDGTSNQSGGGAVGGGGLLWAPTSFRTKSDYNCRVIFNLPFCSEVAYAVPSNQHQAFADLVKWYDGEAQPLYVNFSNSLQQIPCNATSSAQYSLARNCTDCASAYRNWLCAVLIPRCEDFSSPSKLFKPRNIDKSFINGTKPSADLNPIFTHGNNSISYLTSLSSRYLPIDAFASPGPYKEVLPCADMCYELVRSCPASLGFACPLLGKGLELSYGKPDPSNKTNVTCNWLGDPDKMSLGVRRGQSLVLLTIACATALFVGYLA</sequence>
<evidence type="ECO:0000313" key="3">
    <source>
        <dbReference type="EMBL" id="SLM38983.1"/>
    </source>
</evidence>
<dbReference type="PANTHER" id="PTHR39142:SF1">
    <property type="entry name" value="AEL197CP"/>
    <property type="match status" value="1"/>
</dbReference>
<dbReference type="Pfam" id="PF12929">
    <property type="entry name" value="Mid1"/>
    <property type="match status" value="1"/>
</dbReference>
<evidence type="ECO:0000256" key="1">
    <source>
        <dbReference type="SAM" id="MobiDB-lite"/>
    </source>
</evidence>
<dbReference type="GO" id="GO:0005262">
    <property type="term" value="F:calcium channel activity"/>
    <property type="evidence" value="ECO:0007669"/>
    <property type="project" value="InterPro"/>
</dbReference>
<keyword evidence="2" id="KW-0812">Transmembrane</keyword>
<keyword evidence="4" id="KW-1185">Reference proteome</keyword>
<dbReference type="AlphaFoldDB" id="A0A1W5D781"/>
<dbReference type="InterPro" id="IPR024338">
    <property type="entry name" value="MID1/Yam8"/>
</dbReference>
<name>A0A1W5D781_9LECA</name>
<feature type="compositionally biased region" description="Polar residues" evidence="1">
    <location>
        <begin position="334"/>
        <end position="345"/>
    </location>
</feature>
<evidence type="ECO:0000313" key="4">
    <source>
        <dbReference type="Proteomes" id="UP000192927"/>
    </source>
</evidence>
<accession>A0A1W5D781</accession>
<dbReference type="PANTHER" id="PTHR39142">
    <property type="entry name" value="MID1P"/>
    <property type="match status" value="1"/>
</dbReference>
<organism evidence="3 4">
    <name type="scientific">Lasallia pustulata</name>
    <dbReference type="NCBI Taxonomy" id="136370"/>
    <lineage>
        <taxon>Eukaryota</taxon>
        <taxon>Fungi</taxon>
        <taxon>Dikarya</taxon>
        <taxon>Ascomycota</taxon>
        <taxon>Pezizomycotina</taxon>
        <taxon>Lecanoromycetes</taxon>
        <taxon>OSLEUM clade</taxon>
        <taxon>Umbilicariomycetidae</taxon>
        <taxon>Umbilicariales</taxon>
        <taxon>Umbilicariaceae</taxon>
        <taxon>Lasallia</taxon>
    </lineage>
</organism>